<dbReference type="InterPro" id="IPR020846">
    <property type="entry name" value="MFS_dom"/>
</dbReference>
<comment type="subcellular location">
    <subcellularLocation>
        <location evidence="1">Membrane</location>
        <topology evidence="1">Multi-pass membrane protein</topology>
    </subcellularLocation>
</comment>
<gene>
    <name evidence="8" type="ORF">H2200_011053</name>
</gene>
<keyword evidence="9" id="KW-1185">Reference proteome</keyword>
<dbReference type="PANTHER" id="PTHR23501">
    <property type="entry name" value="MAJOR FACILITATOR SUPERFAMILY"/>
    <property type="match status" value="1"/>
</dbReference>
<feature type="transmembrane region" description="Helical" evidence="6">
    <location>
        <begin position="190"/>
        <end position="209"/>
    </location>
</feature>
<dbReference type="PANTHER" id="PTHR23501:SF201">
    <property type="entry name" value="MFS AFLATOXIN EFFLUX PUMP"/>
    <property type="match status" value="1"/>
</dbReference>
<feature type="transmembrane region" description="Helical" evidence="6">
    <location>
        <begin position="334"/>
        <end position="355"/>
    </location>
</feature>
<organism evidence="8 9">
    <name type="scientific">Cladophialophora chaetospira</name>
    <dbReference type="NCBI Taxonomy" id="386627"/>
    <lineage>
        <taxon>Eukaryota</taxon>
        <taxon>Fungi</taxon>
        <taxon>Dikarya</taxon>
        <taxon>Ascomycota</taxon>
        <taxon>Pezizomycotina</taxon>
        <taxon>Eurotiomycetes</taxon>
        <taxon>Chaetothyriomycetidae</taxon>
        <taxon>Chaetothyriales</taxon>
        <taxon>Herpotrichiellaceae</taxon>
        <taxon>Cladophialophora</taxon>
    </lineage>
</organism>
<dbReference type="FunFam" id="1.20.1250.20:FF:000196">
    <property type="entry name" value="MFS toxin efflux pump (AflT)"/>
    <property type="match status" value="1"/>
</dbReference>
<proteinExistence type="predicted"/>
<protein>
    <recommendedName>
        <fullName evidence="7">Major facilitator superfamily (MFS) profile domain-containing protein</fullName>
    </recommendedName>
</protein>
<dbReference type="AlphaFoldDB" id="A0AA39CDG2"/>
<feature type="compositionally biased region" description="Low complexity" evidence="5">
    <location>
        <begin position="17"/>
        <end position="31"/>
    </location>
</feature>
<evidence type="ECO:0000259" key="7">
    <source>
        <dbReference type="PROSITE" id="PS50850"/>
    </source>
</evidence>
<feature type="region of interest" description="Disordered" evidence="5">
    <location>
        <begin position="1"/>
        <end position="48"/>
    </location>
</feature>
<evidence type="ECO:0000256" key="4">
    <source>
        <dbReference type="ARBA" id="ARBA00023136"/>
    </source>
</evidence>
<feature type="transmembrane region" description="Helical" evidence="6">
    <location>
        <begin position="293"/>
        <end position="313"/>
    </location>
</feature>
<evidence type="ECO:0000256" key="5">
    <source>
        <dbReference type="SAM" id="MobiDB-lite"/>
    </source>
</evidence>
<dbReference type="GO" id="GO:0022857">
    <property type="term" value="F:transmembrane transporter activity"/>
    <property type="evidence" value="ECO:0007669"/>
    <property type="project" value="InterPro"/>
</dbReference>
<feature type="transmembrane region" description="Helical" evidence="6">
    <location>
        <begin position="421"/>
        <end position="439"/>
    </location>
</feature>
<name>A0AA39CDG2_9EURO</name>
<dbReference type="InterPro" id="IPR011701">
    <property type="entry name" value="MFS"/>
</dbReference>
<feature type="transmembrane region" description="Helical" evidence="6">
    <location>
        <begin position="105"/>
        <end position="125"/>
    </location>
</feature>
<dbReference type="FunFam" id="1.20.1720.10:FF:000012">
    <property type="entry name" value="MFS toxin efflux pump (AflT)"/>
    <property type="match status" value="1"/>
</dbReference>
<feature type="transmembrane region" description="Helical" evidence="6">
    <location>
        <begin position="396"/>
        <end position="415"/>
    </location>
</feature>
<dbReference type="SUPFAM" id="SSF103473">
    <property type="entry name" value="MFS general substrate transporter"/>
    <property type="match status" value="1"/>
</dbReference>
<dbReference type="Proteomes" id="UP001172673">
    <property type="component" value="Unassembled WGS sequence"/>
</dbReference>
<keyword evidence="3 6" id="KW-1133">Transmembrane helix</keyword>
<feature type="transmembrane region" description="Helical" evidence="6">
    <location>
        <begin position="367"/>
        <end position="389"/>
    </location>
</feature>
<dbReference type="PROSITE" id="PS50850">
    <property type="entry name" value="MFS"/>
    <property type="match status" value="1"/>
</dbReference>
<dbReference type="Gene3D" id="1.20.1720.10">
    <property type="entry name" value="Multidrug resistance protein D"/>
    <property type="match status" value="1"/>
</dbReference>
<reference evidence="8" key="1">
    <citation type="submission" date="2022-10" db="EMBL/GenBank/DDBJ databases">
        <title>Culturing micro-colonial fungi from biological soil crusts in the Mojave desert and describing Neophaeococcomyces mojavensis, and introducing the new genera and species Taxawa tesnikishii.</title>
        <authorList>
            <person name="Kurbessoian T."/>
            <person name="Stajich J.E."/>
        </authorList>
    </citation>
    <scope>NUCLEOTIDE SEQUENCE</scope>
    <source>
        <strain evidence="8">TK_41</strain>
    </source>
</reference>
<evidence type="ECO:0000256" key="1">
    <source>
        <dbReference type="ARBA" id="ARBA00004141"/>
    </source>
</evidence>
<feature type="transmembrane region" description="Helical" evidence="6">
    <location>
        <begin position="459"/>
        <end position="481"/>
    </location>
</feature>
<sequence>MAASTTQAVEDKEIEGAKGMSSGSSSLRAASLPPKVEEKGAAEEEGTALEKTTSKIEKYPTGAKLTLILLSIYLSVLLVALDRTIIATALPQITDKFQSFGDVGWYNAGFLLPTTALQLFFGRLYTFYSPKWIFITEVFIFEVGSAICGAAPNSVAFIWGRAVAGLGAGGLFNGAMILMMYAAPLEKRPAYMGLLGAVFGVASVAGPLLGGVFTTKVSWRWCFYINLPIGAIVLVFLFIVVENTPPALGDLPFKEKLSRIDIPGTLIFFPCIVCLLLALQWGGQQYPWSSGRIIALLVLFGVLLIVFIVIQFIRQEAATVPPRIARQRTIAAAGFYAFCLGSSFFIIVYYLSIWFQAIKGDSAIRSGYSTLPFILALVISSIISGLFVTKVGWYNPSIIAGGILVPIGNGLFTLFKVDTPHPMWIGIQVLFGFGVGLGLQQTNIAAQAVLDKKDAPTGVSLVFFCQGLGGTISVAMAQNILDNKLIAGLKGYSNISPHDIATTGATQLRKAFTPEQLPEVLKVYNHSIIIVFYTALAFSCAAIFGGLCMEWKSVKKDKPKKADEESKPEEKKIEESRSKEHKPDEAKPETTVEAAKVE</sequence>
<evidence type="ECO:0000256" key="3">
    <source>
        <dbReference type="ARBA" id="ARBA00022989"/>
    </source>
</evidence>
<feature type="domain" description="Major facilitator superfamily (MFS) profile" evidence="7">
    <location>
        <begin position="68"/>
        <end position="552"/>
    </location>
</feature>
<dbReference type="GO" id="GO:0005886">
    <property type="term" value="C:plasma membrane"/>
    <property type="evidence" value="ECO:0007669"/>
    <property type="project" value="TreeGrafter"/>
</dbReference>
<evidence type="ECO:0000313" key="9">
    <source>
        <dbReference type="Proteomes" id="UP001172673"/>
    </source>
</evidence>
<dbReference type="InterPro" id="IPR036259">
    <property type="entry name" value="MFS_trans_sf"/>
</dbReference>
<evidence type="ECO:0000256" key="6">
    <source>
        <dbReference type="SAM" id="Phobius"/>
    </source>
</evidence>
<dbReference type="Gene3D" id="1.20.1250.20">
    <property type="entry name" value="MFS general substrate transporter like domains"/>
    <property type="match status" value="1"/>
</dbReference>
<feature type="transmembrane region" description="Helical" evidence="6">
    <location>
        <begin position="65"/>
        <end position="85"/>
    </location>
</feature>
<feature type="transmembrane region" description="Helical" evidence="6">
    <location>
        <begin position="132"/>
        <end position="152"/>
    </location>
</feature>
<evidence type="ECO:0000256" key="2">
    <source>
        <dbReference type="ARBA" id="ARBA00022692"/>
    </source>
</evidence>
<feature type="transmembrane region" description="Helical" evidence="6">
    <location>
        <begin position="221"/>
        <end position="241"/>
    </location>
</feature>
<keyword evidence="2 6" id="KW-0812">Transmembrane</keyword>
<feature type="transmembrane region" description="Helical" evidence="6">
    <location>
        <begin position="262"/>
        <end position="281"/>
    </location>
</feature>
<feature type="transmembrane region" description="Helical" evidence="6">
    <location>
        <begin position="158"/>
        <end position="183"/>
    </location>
</feature>
<dbReference type="CDD" id="cd17502">
    <property type="entry name" value="MFS_Azr1_MDR_like"/>
    <property type="match status" value="1"/>
</dbReference>
<feature type="transmembrane region" description="Helical" evidence="6">
    <location>
        <begin position="528"/>
        <end position="551"/>
    </location>
</feature>
<dbReference type="EMBL" id="JAPDRK010000019">
    <property type="protein sequence ID" value="KAJ9604219.1"/>
    <property type="molecule type" value="Genomic_DNA"/>
</dbReference>
<evidence type="ECO:0000313" key="8">
    <source>
        <dbReference type="EMBL" id="KAJ9604219.1"/>
    </source>
</evidence>
<dbReference type="Pfam" id="PF07690">
    <property type="entry name" value="MFS_1"/>
    <property type="match status" value="1"/>
</dbReference>
<accession>A0AA39CDG2</accession>
<comment type="caution">
    <text evidence="8">The sequence shown here is derived from an EMBL/GenBank/DDBJ whole genome shotgun (WGS) entry which is preliminary data.</text>
</comment>
<keyword evidence="4 6" id="KW-0472">Membrane</keyword>
<feature type="region of interest" description="Disordered" evidence="5">
    <location>
        <begin position="555"/>
        <end position="598"/>
    </location>
</feature>